<protein>
    <recommendedName>
        <fullName evidence="4">DUF1320 domain-containing protein</fullName>
    </recommendedName>
</protein>
<feature type="region of interest" description="Disordered" evidence="1">
    <location>
        <begin position="122"/>
        <end position="147"/>
    </location>
</feature>
<organism evidence="2 3">
    <name type="scientific">Candidatus Thiodictyon syntrophicum</name>
    <dbReference type="NCBI Taxonomy" id="1166950"/>
    <lineage>
        <taxon>Bacteria</taxon>
        <taxon>Pseudomonadati</taxon>
        <taxon>Pseudomonadota</taxon>
        <taxon>Gammaproteobacteria</taxon>
        <taxon>Chromatiales</taxon>
        <taxon>Chromatiaceae</taxon>
        <taxon>Thiodictyon</taxon>
    </lineage>
</organism>
<reference evidence="2 3" key="1">
    <citation type="submission" date="2017-03" db="EMBL/GenBank/DDBJ databases">
        <title>Complete genome sequence of Candidatus 'Thiodictyon syntrophicum' sp. nov. strain Cad16T, a photolithoautotroph purple sulfur bacterium isolated from an alpine meromictic lake.</title>
        <authorList>
            <person name="Luedin S.M."/>
            <person name="Pothier J.F."/>
            <person name="Danza F."/>
            <person name="Storelli N."/>
            <person name="Wittwer M."/>
            <person name="Tonolla M."/>
        </authorList>
    </citation>
    <scope>NUCLEOTIDE SEQUENCE [LARGE SCALE GENOMIC DNA]</scope>
    <source>
        <strain evidence="2 3">Cad16T</strain>
        <plasmid evidence="3">Plasmid pts417</plasmid>
    </source>
</reference>
<dbReference type="AlphaFoldDB" id="A0A2K8UHU9"/>
<dbReference type="KEGG" id="tsy:THSYN_30055"/>
<dbReference type="InterPro" id="IPR009752">
    <property type="entry name" value="Phage_Mu_GpJ"/>
</dbReference>
<dbReference type="OrthoDB" id="9812088at2"/>
<proteinExistence type="predicted"/>
<accession>A0A2K8UHU9</accession>
<evidence type="ECO:0000256" key="1">
    <source>
        <dbReference type="SAM" id="MobiDB-lite"/>
    </source>
</evidence>
<evidence type="ECO:0008006" key="4">
    <source>
        <dbReference type="Google" id="ProtNLM"/>
    </source>
</evidence>
<dbReference type="RefSeq" id="WP_100922812.1">
    <property type="nucleotide sequence ID" value="NZ_CP020371.1"/>
</dbReference>
<sequence length="147" mass="15210">MAHSPAYCTSADLLAMHIADEAELIQLTDSAGLGVIDEAKVAGAAETAAVEIDPYLEARTSVPLTVVPGAIRRLAAVLTRFYLYSQAPTEHVQRQYDAAIKSLEAMAAGKIGFGAAPAEVPAAPPEPGLQWESGAHAWGRDSGGGLA</sequence>
<evidence type="ECO:0000313" key="2">
    <source>
        <dbReference type="EMBL" id="AUB85166.1"/>
    </source>
</evidence>
<keyword evidence="2" id="KW-0614">Plasmid</keyword>
<dbReference type="EMBL" id="CP020371">
    <property type="protein sequence ID" value="AUB85166.1"/>
    <property type="molecule type" value="Genomic_DNA"/>
</dbReference>
<dbReference type="Pfam" id="PF07030">
    <property type="entry name" value="Phage_Mu_Gp36"/>
    <property type="match status" value="1"/>
</dbReference>
<dbReference type="Proteomes" id="UP000232638">
    <property type="component" value="Plasmid pTs417"/>
</dbReference>
<name>A0A2K8UHU9_9GAMM</name>
<gene>
    <name evidence="2" type="ORF">THSYN_30055</name>
</gene>
<geneLocation type="plasmid" evidence="3">
    <name>pts417</name>
</geneLocation>
<evidence type="ECO:0000313" key="3">
    <source>
        <dbReference type="Proteomes" id="UP000232638"/>
    </source>
</evidence>
<keyword evidence="3" id="KW-1185">Reference proteome</keyword>